<dbReference type="Pfam" id="PF06719">
    <property type="entry name" value="AraC_N"/>
    <property type="match status" value="1"/>
</dbReference>
<evidence type="ECO:0000259" key="1">
    <source>
        <dbReference type="Pfam" id="PF06719"/>
    </source>
</evidence>
<feature type="non-terminal residue" evidence="2">
    <location>
        <position position="1"/>
    </location>
</feature>
<evidence type="ECO:0000313" key="3">
    <source>
        <dbReference type="Proteomes" id="UP000005466"/>
    </source>
</evidence>
<accession>F3CJ27</accession>
<evidence type="ECO:0000313" key="2">
    <source>
        <dbReference type="EMBL" id="EGH19269.1"/>
    </source>
</evidence>
<feature type="non-terminal residue" evidence="2">
    <location>
        <position position="38"/>
    </location>
</feature>
<dbReference type="InterPro" id="IPR009594">
    <property type="entry name" value="Tscrpt_reg_HTH_AraC_N"/>
</dbReference>
<gene>
    <name evidence="2" type="ORF">Pgy4_40505</name>
</gene>
<proteinExistence type="predicted"/>
<organism evidence="2 3">
    <name type="scientific">Pseudomonas savastanoi pv. glycinea str. race 4</name>
    <dbReference type="NCBI Taxonomy" id="875330"/>
    <lineage>
        <taxon>Bacteria</taxon>
        <taxon>Pseudomonadati</taxon>
        <taxon>Pseudomonadota</taxon>
        <taxon>Gammaproteobacteria</taxon>
        <taxon>Pseudomonadales</taxon>
        <taxon>Pseudomonadaceae</taxon>
        <taxon>Pseudomonas</taxon>
    </lineage>
</organism>
<reference evidence="2 3" key="1">
    <citation type="journal article" date="2011" name="PLoS Pathog.">
        <title>Dynamic evolution of pathogenicity revealed by sequencing and comparative genomics of 19 Pseudomonas syringae isolates.</title>
        <authorList>
            <person name="Baltrus D.A."/>
            <person name="Nishimura M.T."/>
            <person name="Romanchuk A."/>
            <person name="Chang J.H."/>
            <person name="Mukhtar M.S."/>
            <person name="Cherkis K."/>
            <person name="Roach J."/>
            <person name="Grant S.R."/>
            <person name="Jones C.D."/>
            <person name="Dangl J.L."/>
        </authorList>
    </citation>
    <scope>NUCLEOTIDE SEQUENCE [LARGE SCALE GENOMIC DNA]</scope>
    <source>
        <strain evidence="3">race 4</strain>
    </source>
</reference>
<dbReference type="EMBL" id="ADWY01003826">
    <property type="protein sequence ID" value="EGH19269.1"/>
    <property type="molecule type" value="Genomic_DNA"/>
</dbReference>
<dbReference type="Proteomes" id="UP000005466">
    <property type="component" value="Unassembled WGS sequence"/>
</dbReference>
<comment type="caution">
    <text evidence="2">The sequence shown here is derived from an EMBL/GenBank/DDBJ whole genome shotgun (WGS) entry which is preliminary data.</text>
</comment>
<feature type="domain" description="Transcription regulator HTH AraC N-terminal" evidence="1">
    <location>
        <begin position="1"/>
        <end position="34"/>
    </location>
</feature>
<dbReference type="HOGENOM" id="CLU_3352830_0_0_6"/>
<sequence length="38" mass="4220">FEYGTGHYLIQALSVPFKCETFATPDKPLYGVSVARGR</sequence>
<name>F3CJ27_PSESG</name>
<protein>
    <submittedName>
        <fullName evidence="2">AraC family transcriptional regulator</fullName>
    </submittedName>
</protein>
<dbReference type="AlphaFoldDB" id="F3CJ27"/>